<dbReference type="Proteomes" id="UP001165679">
    <property type="component" value="Unassembled WGS sequence"/>
</dbReference>
<proteinExistence type="inferred from homology"/>
<accession>A0AA41YUF3</accession>
<evidence type="ECO:0000313" key="9">
    <source>
        <dbReference type="Proteomes" id="UP001165679"/>
    </source>
</evidence>
<dbReference type="GO" id="GO:0008800">
    <property type="term" value="F:beta-lactamase activity"/>
    <property type="evidence" value="ECO:0007669"/>
    <property type="project" value="UniProtKB-UniRule"/>
</dbReference>
<dbReference type="GO" id="GO:0030655">
    <property type="term" value="P:beta-lactam antibiotic catabolic process"/>
    <property type="evidence" value="ECO:0007669"/>
    <property type="project" value="InterPro"/>
</dbReference>
<protein>
    <recommendedName>
        <fullName evidence="3 6">Beta-lactamase</fullName>
        <ecNumber evidence="3 6">3.5.2.6</ecNumber>
    </recommendedName>
</protein>
<evidence type="ECO:0000259" key="7">
    <source>
        <dbReference type="Pfam" id="PF13354"/>
    </source>
</evidence>
<evidence type="ECO:0000256" key="5">
    <source>
        <dbReference type="ARBA" id="ARBA00023251"/>
    </source>
</evidence>
<keyword evidence="5 6" id="KW-0046">Antibiotic resistance</keyword>
<comment type="caution">
    <text evidence="8">The sequence shown here is derived from an EMBL/GenBank/DDBJ whole genome shotgun (WGS) entry which is preliminary data.</text>
</comment>
<feature type="non-terminal residue" evidence="8">
    <location>
        <position position="176"/>
    </location>
</feature>
<comment type="catalytic activity">
    <reaction evidence="1 6">
        <text>a beta-lactam + H2O = a substituted beta-amino acid</text>
        <dbReference type="Rhea" id="RHEA:20401"/>
        <dbReference type="ChEBI" id="CHEBI:15377"/>
        <dbReference type="ChEBI" id="CHEBI:35627"/>
        <dbReference type="ChEBI" id="CHEBI:140347"/>
        <dbReference type="EC" id="3.5.2.6"/>
    </reaction>
</comment>
<keyword evidence="9" id="KW-1185">Reference proteome</keyword>
<dbReference type="Gene3D" id="3.40.710.10">
    <property type="entry name" value="DD-peptidase/beta-lactamase superfamily"/>
    <property type="match status" value="1"/>
</dbReference>
<dbReference type="SUPFAM" id="SSF56601">
    <property type="entry name" value="beta-lactamase/transpeptidase-like"/>
    <property type="match status" value="1"/>
</dbReference>
<dbReference type="PANTHER" id="PTHR35333">
    <property type="entry name" value="BETA-LACTAMASE"/>
    <property type="match status" value="1"/>
</dbReference>
<dbReference type="InterPro" id="IPR012338">
    <property type="entry name" value="Beta-lactam/transpept-like"/>
</dbReference>
<dbReference type="InterPro" id="IPR000871">
    <property type="entry name" value="Beta-lactam_class-A"/>
</dbReference>
<dbReference type="GO" id="GO:0046677">
    <property type="term" value="P:response to antibiotic"/>
    <property type="evidence" value="ECO:0007669"/>
    <property type="project" value="UniProtKB-UniRule"/>
</dbReference>
<dbReference type="AlphaFoldDB" id="A0AA41YUF3"/>
<feature type="domain" description="Beta-lactamase class A catalytic" evidence="7">
    <location>
        <begin position="26"/>
        <end position="153"/>
    </location>
</feature>
<evidence type="ECO:0000313" key="8">
    <source>
        <dbReference type="EMBL" id="MCW3476695.1"/>
    </source>
</evidence>
<dbReference type="InterPro" id="IPR023650">
    <property type="entry name" value="Beta-lactam_class-A_AS"/>
</dbReference>
<dbReference type="PROSITE" id="PS00146">
    <property type="entry name" value="BETA_LACTAMASE_A"/>
    <property type="match status" value="1"/>
</dbReference>
<reference evidence="8" key="1">
    <citation type="submission" date="2022-09" db="EMBL/GenBank/DDBJ databases">
        <title>Rhodovastum sp. nov. RN2-1 isolated from soil in Seongnam, South Korea.</title>
        <authorList>
            <person name="Le N.T."/>
        </authorList>
    </citation>
    <scope>NUCLEOTIDE SEQUENCE</scope>
    <source>
        <strain evidence="8">RN2-1</strain>
    </source>
</reference>
<dbReference type="PANTHER" id="PTHR35333:SF3">
    <property type="entry name" value="BETA-LACTAMASE-TYPE TRANSPEPTIDASE FOLD CONTAINING PROTEIN"/>
    <property type="match status" value="1"/>
</dbReference>
<keyword evidence="4 6" id="KW-0378">Hydrolase</keyword>
<gene>
    <name evidence="8" type="ORF">OL599_19195</name>
</gene>
<evidence type="ECO:0000256" key="3">
    <source>
        <dbReference type="ARBA" id="ARBA00012865"/>
    </source>
</evidence>
<dbReference type="EMBL" id="JAPDNT010000022">
    <property type="protein sequence ID" value="MCW3476695.1"/>
    <property type="molecule type" value="Genomic_DNA"/>
</dbReference>
<comment type="similarity">
    <text evidence="2 6">Belongs to the class-A beta-lactamase family.</text>
</comment>
<dbReference type="RefSeq" id="WP_264715519.1">
    <property type="nucleotide sequence ID" value="NZ_JAPDNT010000022.1"/>
</dbReference>
<evidence type="ECO:0000256" key="6">
    <source>
        <dbReference type="RuleBase" id="RU361140"/>
    </source>
</evidence>
<evidence type="ECO:0000256" key="4">
    <source>
        <dbReference type="ARBA" id="ARBA00022801"/>
    </source>
</evidence>
<dbReference type="Pfam" id="PF13354">
    <property type="entry name" value="Beta-lactamase2"/>
    <property type="match status" value="1"/>
</dbReference>
<evidence type="ECO:0000256" key="1">
    <source>
        <dbReference type="ARBA" id="ARBA00001526"/>
    </source>
</evidence>
<sequence length="176" mass="18211">MTPTDIRANAEAEIARIAGFAQGMVGVAARHLGTGQALALNDAAFFPMASTVKVPLALTILAMVDRGALGLATMVPVEPHEMNPSGPLGEEFLHPGVALSVANLLEPMITRSDNTATDVLFRLAGGPDAVAQHLDALGVAEVRPSRLIRDLLVALYGLAPPAPEASVRDALRAAPP</sequence>
<reference evidence="8" key="2">
    <citation type="submission" date="2022-10" db="EMBL/GenBank/DDBJ databases">
        <authorList>
            <person name="Trinh H.N."/>
        </authorList>
    </citation>
    <scope>NUCLEOTIDE SEQUENCE</scope>
    <source>
        <strain evidence="8">RN2-1</strain>
    </source>
</reference>
<dbReference type="EC" id="3.5.2.6" evidence="3 6"/>
<organism evidence="8 9">
    <name type="scientific">Limobrevibacterium gyesilva</name>
    <dbReference type="NCBI Taxonomy" id="2991712"/>
    <lineage>
        <taxon>Bacteria</taxon>
        <taxon>Pseudomonadati</taxon>
        <taxon>Pseudomonadota</taxon>
        <taxon>Alphaproteobacteria</taxon>
        <taxon>Acetobacterales</taxon>
        <taxon>Acetobacteraceae</taxon>
        <taxon>Limobrevibacterium</taxon>
    </lineage>
</organism>
<dbReference type="InterPro" id="IPR045155">
    <property type="entry name" value="Beta-lactam_cat"/>
</dbReference>
<name>A0AA41YUF3_9PROT</name>
<dbReference type="PRINTS" id="PR00118">
    <property type="entry name" value="BLACTAMASEA"/>
</dbReference>
<evidence type="ECO:0000256" key="2">
    <source>
        <dbReference type="ARBA" id="ARBA00009009"/>
    </source>
</evidence>